<evidence type="ECO:0000313" key="2">
    <source>
        <dbReference type="Proteomes" id="UP000504615"/>
    </source>
</evidence>
<dbReference type="GeneID" id="105423560"/>
<protein>
    <submittedName>
        <fullName evidence="3">LOW QUALITY PROTEIN: uncharacterized protein LOC105423560</fullName>
    </submittedName>
</protein>
<dbReference type="AlphaFoldDB" id="A0A6I9VX68"/>
<reference evidence="3" key="1">
    <citation type="submission" date="2025-08" db="UniProtKB">
        <authorList>
            <consortium name="RefSeq"/>
        </authorList>
    </citation>
    <scope>IDENTIFICATION</scope>
</reference>
<organism evidence="2 3">
    <name type="scientific">Pogonomyrmex barbatus</name>
    <name type="common">red harvester ant</name>
    <dbReference type="NCBI Taxonomy" id="144034"/>
    <lineage>
        <taxon>Eukaryota</taxon>
        <taxon>Metazoa</taxon>
        <taxon>Ecdysozoa</taxon>
        <taxon>Arthropoda</taxon>
        <taxon>Hexapoda</taxon>
        <taxon>Insecta</taxon>
        <taxon>Pterygota</taxon>
        <taxon>Neoptera</taxon>
        <taxon>Endopterygota</taxon>
        <taxon>Hymenoptera</taxon>
        <taxon>Apocrita</taxon>
        <taxon>Aculeata</taxon>
        <taxon>Formicoidea</taxon>
        <taxon>Formicidae</taxon>
        <taxon>Myrmicinae</taxon>
        <taxon>Pogonomyrmex</taxon>
    </lineage>
</organism>
<dbReference type="RefSeq" id="XP_011631640.2">
    <property type="nucleotide sequence ID" value="XM_011633338.2"/>
</dbReference>
<dbReference type="Proteomes" id="UP000504615">
    <property type="component" value="Unplaced"/>
</dbReference>
<dbReference type="OrthoDB" id="7554942at2759"/>
<keyword evidence="2" id="KW-1185">Reference proteome</keyword>
<dbReference type="KEGG" id="pbar:105423560"/>
<gene>
    <name evidence="3" type="primary">LOC105423560</name>
</gene>
<evidence type="ECO:0000313" key="3">
    <source>
        <dbReference type="RefSeq" id="XP_011631640.2"/>
    </source>
</evidence>
<proteinExistence type="predicted"/>
<feature type="compositionally biased region" description="Basic and acidic residues" evidence="1">
    <location>
        <begin position="103"/>
        <end position="123"/>
    </location>
</feature>
<name>A0A6I9VX68_9HYME</name>
<accession>A0A6I9VX68</accession>
<evidence type="ECO:0000256" key="1">
    <source>
        <dbReference type="SAM" id="MobiDB-lite"/>
    </source>
</evidence>
<feature type="region of interest" description="Disordered" evidence="1">
    <location>
        <begin position="103"/>
        <end position="145"/>
    </location>
</feature>
<sequence length="875" mass="93347">MKQPVVARVIEFLIKLIMANTNNILAAFAIVFLTCLSLSSAFVKHDLDIPNALKKHETQTFLREKREKEAEAEYFNNNNPLELEEEVSEPTFVAYDKREAIGEEAKERGQKDDEKNEEQEKPNTRKTTSKSNNVEEEEEGAKDDVFSYRDMHDLIQALILADKEDIAERLQQLREAENATKFEISSNLPKRQAIASAAAAAAAAASSASSDLLGTDLWDVVPLTDLDAHSCEVEAFSHGHSHVSGTIVHEFSCELRKLWHYGLIVLRNFKSELSLGPLIAGEVVTDGIFGHLFHHTSHLLHAVIREPHHLLILPDIIQDAVPFPSITGAIHRLKHVFFKVLDFVCDLVRGHVSHIFRHLFSHLHHHHHHLGVRLREKLHHLKGFGSILPLEEMIAEPILPTAASATMATATATATASSDGPIIVSDYQRSLAEVLSSFRGFYDGYHASGLPHLIRTGARSFFTSPIYSRMSSYLPFFNHFGCGPIQEATTTTSTVTTSSASAASSASSSVGIDSGSIVGPIVSPIAPIVAPVESEIASSSTASATATATATVAETPQPVISAGPTIVPLTTIPYESTSSTAAAATATATATAATAAASPVIESSSYQTVPQVYAPIVVEEIAVPAVLESNAVAATSAAASAAASTAASAAATSSAANVVPNPIVERTMPLVSPLRRHRLRPGLSTVAPAAATAAAAAAATASASASSTQSGDGSLLEPARYRGLDLDIDRRIRYPSIRPRVSHVVTVPSSIASSAAAASASAGSQASSAVASSSASTVSSDGFNLVLPREQIVGALGYDYLLPGDVISVTLRNKSILFGRVLDTTSPITFTFLRPKVRASLLRHGGRVWNLLPRDFKDPECVRKFNNPLLLRYGL</sequence>